<feature type="transmembrane region" description="Helical" evidence="10">
    <location>
        <begin position="419"/>
        <end position="437"/>
    </location>
</feature>
<evidence type="ECO:0000256" key="1">
    <source>
        <dbReference type="ARBA" id="ARBA00004141"/>
    </source>
</evidence>
<dbReference type="RefSeq" id="XP_007376723.1">
    <property type="nucleotide sequence ID" value="XM_007376661.1"/>
</dbReference>
<keyword evidence="5 8" id="KW-0406">Ion transport</keyword>
<feature type="transmembrane region" description="Helical" evidence="10">
    <location>
        <begin position="394"/>
        <end position="413"/>
    </location>
</feature>
<dbReference type="GO" id="GO:0005886">
    <property type="term" value="C:plasma membrane"/>
    <property type="evidence" value="ECO:0007669"/>
    <property type="project" value="TreeGrafter"/>
</dbReference>
<feature type="region of interest" description="Disordered" evidence="9">
    <location>
        <begin position="500"/>
        <end position="560"/>
    </location>
</feature>
<evidence type="ECO:0000256" key="2">
    <source>
        <dbReference type="ARBA" id="ARBA00022448"/>
    </source>
</evidence>
<dbReference type="AlphaFoldDB" id="G3ASK4"/>
<keyword evidence="2 8" id="KW-0813">Transport</keyword>
<proteinExistence type="inferred from homology"/>
<feature type="transmembrane region" description="Helical" evidence="10">
    <location>
        <begin position="260"/>
        <end position="282"/>
    </location>
</feature>
<reference evidence="12 13" key="1">
    <citation type="journal article" date="2011" name="Proc. Natl. Acad. Sci. U.S.A.">
        <title>Comparative genomics of xylose-fermenting fungi for enhanced biofuel production.</title>
        <authorList>
            <person name="Wohlbach D.J."/>
            <person name="Kuo A."/>
            <person name="Sato T.K."/>
            <person name="Potts K.M."/>
            <person name="Salamov A.A."/>
            <person name="LaButti K.M."/>
            <person name="Sun H."/>
            <person name="Clum A."/>
            <person name="Pangilinan J.L."/>
            <person name="Lindquist E.A."/>
            <person name="Lucas S."/>
            <person name="Lapidus A."/>
            <person name="Jin M."/>
            <person name="Gunawan C."/>
            <person name="Balan V."/>
            <person name="Dale B.E."/>
            <person name="Jeffries T.W."/>
            <person name="Zinkel R."/>
            <person name="Barry K.W."/>
            <person name="Grigoriev I.V."/>
            <person name="Gasch A.P."/>
        </authorList>
    </citation>
    <scope>NUCLEOTIDE SEQUENCE [LARGE SCALE GENOMIC DNA]</scope>
    <source>
        <strain evidence="13">NRRL Y-27907 / 11-Y1</strain>
    </source>
</reference>
<dbReference type="GO" id="GO:0015271">
    <property type="term" value="F:outward rectifier potassium channel activity"/>
    <property type="evidence" value="ECO:0007669"/>
    <property type="project" value="TreeGrafter"/>
</dbReference>
<dbReference type="PANTHER" id="PTHR11003:SF342">
    <property type="entry name" value="OUTWARD-RECTIFIER POTASSIUM CHANNEL TOK1"/>
    <property type="match status" value="1"/>
</dbReference>
<protein>
    <recommendedName>
        <fullName evidence="11">Potassium channel domain-containing protein</fullName>
    </recommendedName>
</protein>
<dbReference type="PRINTS" id="PR01333">
    <property type="entry name" value="2POREKCHANEL"/>
</dbReference>
<feature type="transmembrane region" description="Helical" evidence="10">
    <location>
        <begin position="147"/>
        <end position="170"/>
    </location>
</feature>
<feature type="transmembrane region" description="Helical" evidence="10">
    <location>
        <begin position="315"/>
        <end position="335"/>
    </location>
</feature>
<dbReference type="Proteomes" id="UP000000709">
    <property type="component" value="Unassembled WGS sequence"/>
</dbReference>
<dbReference type="EMBL" id="GL996504">
    <property type="protein sequence ID" value="EGW30690.1"/>
    <property type="molecule type" value="Genomic_DNA"/>
</dbReference>
<feature type="domain" description="Potassium channel" evidence="11">
    <location>
        <begin position="403"/>
        <end position="473"/>
    </location>
</feature>
<evidence type="ECO:0000256" key="7">
    <source>
        <dbReference type="ARBA" id="ARBA00023303"/>
    </source>
</evidence>
<dbReference type="GeneID" id="18871030"/>
<evidence type="ECO:0000256" key="6">
    <source>
        <dbReference type="ARBA" id="ARBA00023136"/>
    </source>
</evidence>
<feature type="transmembrane region" description="Helical" evidence="10">
    <location>
        <begin position="114"/>
        <end position="135"/>
    </location>
</feature>
<feature type="transmembrane region" description="Helical" evidence="10">
    <location>
        <begin position="449"/>
        <end position="470"/>
    </location>
</feature>
<dbReference type="OMA" id="RVFFVSW"/>
<evidence type="ECO:0000256" key="5">
    <source>
        <dbReference type="ARBA" id="ARBA00023065"/>
    </source>
</evidence>
<dbReference type="InterPro" id="IPR003280">
    <property type="entry name" value="2pore_dom_K_chnl"/>
</dbReference>
<dbReference type="eggNOG" id="KOG1418">
    <property type="taxonomic scope" value="Eukaryota"/>
</dbReference>
<dbReference type="FunCoup" id="G3ASK4">
    <property type="interactions" value="13"/>
</dbReference>
<evidence type="ECO:0000256" key="9">
    <source>
        <dbReference type="SAM" id="MobiDB-lite"/>
    </source>
</evidence>
<feature type="transmembrane region" description="Helical" evidence="10">
    <location>
        <begin position="218"/>
        <end position="240"/>
    </location>
</feature>
<evidence type="ECO:0000313" key="13">
    <source>
        <dbReference type="Proteomes" id="UP000000709"/>
    </source>
</evidence>
<dbReference type="GO" id="GO:0022841">
    <property type="term" value="F:potassium ion leak channel activity"/>
    <property type="evidence" value="ECO:0007669"/>
    <property type="project" value="TreeGrafter"/>
</dbReference>
<feature type="compositionally biased region" description="Acidic residues" evidence="9">
    <location>
        <begin position="527"/>
        <end position="550"/>
    </location>
</feature>
<keyword evidence="7 8" id="KW-0407">Ion channel</keyword>
<accession>G3ASK4</accession>
<dbReference type="Gene3D" id="1.10.287.70">
    <property type="match status" value="2"/>
</dbReference>
<evidence type="ECO:0000313" key="12">
    <source>
        <dbReference type="EMBL" id="EGW30690.1"/>
    </source>
</evidence>
<evidence type="ECO:0000259" key="11">
    <source>
        <dbReference type="Pfam" id="PF07885"/>
    </source>
</evidence>
<keyword evidence="13" id="KW-1185">Reference proteome</keyword>
<evidence type="ECO:0000256" key="8">
    <source>
        <dbReference type="RuleBase" id="RU003857"/>
    </source>
</evidence>
<dbReference type="KEGG" id="spaa:SPAPADRAFT_155809"/>
<evidence type="ECO:0000256" key="10">
    <source>
        <dbReference type="SAM" id="Phobius"/>
    </source>
</evidence>
<dbReference type="Pfam" id="PF07885">
    <property type="entry name" value="Ion_trans_2"/>
    <property type="match status" value="2"/>
</dbReference>
<feature type="domain" description="Potassium channel" evidence="11">
    <location>
        <begin position="268"/>
        <end position="339"/>
    </location>
</feature>
<feature type="region of interest" description="Disordered" evidence="9">
    <location>
        <begin position="690"/>
        <end position="710"/>
    </location>
</feature>
<gene>
    <name evidence="12" type="ORF">SPAPADRAFT_155809</name>
</gene>
<organism evidence="13">
    <name type="scientific">Spathaspora passalidarum (strain NRRL Y-27907 / 11-Y1)</name>
    <dbReference type="NCBI Taxonomy" id="619300"/>
    <lineage>
        <taxon>Eukaryota</taxon>
        <taxon>Fungi</taxon>
        <taxon>Dikarya</taxon>
        <taxon>Ascomycota</taxon>
        <taxon>Saccharomycotina</taxon>
        <taxon>Pichiomycetes</taxon>
        <taxon>Debaryomycetaceae</taxon>
        <taxon>Spathaspora</taxon>
    </lineage>
</organism>
<evidence type="ECO:0000256" key="4">
    <source>
        <dbReference type="ARBA" id="ARBA00022989"/>
    </source>
</evidence>
<feature type="compositionally biased region" description="Polar residues" evidence="9">
    <location>
        <begin position="696"/>
        <end position="710"/>
    </location>
</feature>
<feature type="transmembrane region" description="Helical" evidence="10">
    <location>
        <begin position="177"/>
        <end position="198"/>
    </location>
</feature>
<dbReference type="PANTHER" id="PTHR11003">
    <property type="entry name" value="POTASSIUM CHANNEL, SUBFAMILY K"/>
    <property type="match status" value="1"/>
</dbReference>
<sequence length="710" mass="81131">MPSFRRRLRKLPKTTSIELRDRLQKAKSIDLRETLSQIRPDHEYITGVNSKNLEYYQDKLSPVLHHSYHSNSPYGLRPPVSLKNIIDVPINTVLNLNVRPGEPYFVLWFNISSYFPLVAACLGPLANMISVVALIEHWTVDSHEVNAIRAMNGVALGFGILGNISLLMNFSGTVRYLISQCVSILSWFCASMILIGAVVVTNHNCREETEICNETEGFFYVIFTSVFYFCCSCILLVNFLGYKLNKYPATFNLDHKQRTLMLFTILFAMWSVVGSVCMTHLIEGGGYGEMLYYCIVSFLTIGLGDIVPQSPGGKVMVLALSFGGVMLMGLIVATLRSVIISSAGPAVFWHKIELERLKLVHKLEQEGKTLTPEKAFHKMRVIRRRVKAHQMNKSLLITMIVFMGFWLVGAAVFHAIEGWSYFNSVYFCFLCLLTIGYGDFAPKTSLGRVFFVSWAIGAVPLMTILVSNFGDKLYDAFNGVSHAFTKWLYEEDPEYLKKRTKKKDTKECDSNSTSPSSSTSQIVRNEEMEEDIEIGSLEEEEEEEEEELEELEHRENHTTKTLTADTDQYIPREYTISRIEEKKIMHEQLLQFLDKLKPLIADSIENTSKKYTHTQWNELLVSLNEDNVDSDIQKKLPMDGFWLGEMSPLRLPLKEPNYFILRIYFKIESCLRELVEREIQDLAELRGEIEQEEDNSNSTALSSQKVTFAK</sequence>
<comment type="subcellular location">
    <subcellularLocation>
        <location evidence="1">Membrane</location>
        <topology evidence="1">Multi-pass membrane protein</topology>
    </subcellularLocation>
</comment>
<evidence type="ECO:0000256" key="3">
    <source>
        <dbReference type="ARBA" id="ARBA00022692"/>
    </source>
</evidence>
<dbReference type="HOGENOM" id="CLU_013394_2_0_1"/>
<dbReference type="STRING" id="619300.G3ASK4"/>
<name>G3ASK4_SPAPN</name>
<dbReference type="InParanoid" id="G3ASK4"/>
<keyword evidence="6 10" id="KW-0472">Membrane</keyword>
<dbReference type="GO" id="GO:0030322">
    <property type="term" value="P:stabilization of membrane potential"/>
    <property type="evidence" value="ECO:0007669"/>
    <property type="project" value="TreeGrafter"/>
</dbReference>
<comment type="similarity">
    <text evidence="8">Belongs to the two pore domain potassium channel (TC 1.A.1.8) family.</text>
</comment>
<dbReference type="InterPro" id="IPR013099">
    <property type="entry name" value="K_chnl_dom"/>
</dbReference>
<keyword evidence="3 8" id="KW-0812">Transmembrane</keyword>
<dbReference type="OrthoDB" id="297496at2759"/>
<keyword evidence="4 10" id="KW-1133">Transmembrane helix</keyword>
<feature type="compositionally biased region" description="Low complexity" evidence="9">
    <location>
        <begin position="510"/>
        <end position="520"/>
    </location>
</feature>
<dbReference type="SUPFAM" id="SSF81324">
    <property type="entry name" value="Voltage-gated potassium channels"/>
    <property type="match status" value="2"/>
</dbReference>